<dbReference type="AlphaFoldDB" id="A0A449BJX1"/>
<gene>
    <name evidence="6" type="primary">cbiO_2</name>
    <name evidence="6" type="ORF">NCTC10172_00740</name>
</gene>
<dbReference type="SUPFAM" id="SSF52540">
    <property type="entry name" value="P-loop containing nucleoside triphosphate hydrolases"/>
    <property type="match status" value="1"/>
</dbReference>
<protein>
    <submittedName>
        <fullName evidence="6">Cobalt transporter ATP-binding subunit</fullName>
        <ecNumber evidence="6">3.6.3.-</ecNumber>
    </submittedName>
</protein>
<dbReference type="STRING" id="1408416.GCA_000702765_00062"/>
<dbReference type="KEGG" id="ahk:NCTC10172_00740"/>
<dbReference type="Pfam" id="PF12399">
    <property type="entry name" value="BCA_ABC_TP_C"/>
    <property type="match status" value="1"/>
</dbReference>
<accession>A0A449BJX1</accession>
<dbReference type="GO" id="GO:1903806">
    <property type="term" value="P:L-isoleucine import across plasma membrane"/>
    <property type="evidence" value="ECO:0007669"/>
    <property type="project" value="TreeGrafter"/>
</dbReference>
<dbReference type="GO" id="GO:0016887">
    <property type="term" value="F:ATP hydrolysis activity"/>
    <property type="evidence" value="ECO:0007669"/>
    <property type="project" value="InterPro"/>
</dbReference>
<name>A0A449BJX1_9MOLU</name>
<dbReference type="PROSITE" id="PS50893">
    <property type="entry name" value="ABC_TRANSPORTER_2"/>
    <property type="match status" value="1"/>
</dbReference>
<evidence type="ECO:0000259" key="5">
    <source>
        <dbReference type="PROSITE" id="PS50893"/>
    </source>
</evidence>
<organism evidence="6 7">
    <name type="scientific">Acholeplasma hippikon</name>
    <dbReference type="NCBI Taxonomy" id="264636"/>
    <lineage>
        <taxon>Bacteria</taxon>
        <taxon>Bacillati</taxon>
        <taxon>Mycoplasmatota</taxon>
        <taxon>Mollicutes</taxon>
        <taxon>Acholeplasmatales</taxon>
        <taxon>Acholeplasmataceae</taxon>
        <taxon>Acholeplasma</taxon>
    </lineage>
</organism>
<dbReference type="FunFam" id="3.40.50.300:FF:000421">
    <property type="entry name" value="Branched-chain amino acid ABC transporter ATP-binding protein"/>
    <property type="match status" value="1"/>
</dbReference>
<dbReference type="InterPro" id="IPR051120">
    <property type="entry name" value="ABC_AA/LPS_Transport"/>
</dbReference>
<evidence type="ECO:0000256" key="1">
    <source>
        <dbReference type="ARBA" id="ARBA00022448"/>
    </source>
</evidence>
<dbReference type="GO" id="GO:0005524">
    <property type="term" value="F:ATP binding"/>
    <property type="evidence" value="ECO:0007669"/>
    <property type="project" value="UniProtKB-KW"/>
</dbReference>
<keyword evidence="3 6" id="KW-0067">ATP-binding</keyword>
<reference evidence="6 7" key="1">
    <citation type="submission" date="2019-01" db="EMBL/GenBank/DDBJ databases">
        <authorList>
            <consortium name="Pathogen Informatics"/>
        </authorList>
    </citation>
    <scope>NUCLEOTIDE SEQUENCE [LARGE SCALE GENOMIC DNA]</scope>
    <source>
        <strain evidence="6 7">NCTC10172</strain>
    </source>
</reference>
<evidence type="ECO:0000256" key="3">
    <source>
        <dbReference type="ARBA" id="ARBA00022840"/>
    </source>
</evidence>
<keyword evidence="6" id="KW-0378">Hydrolase</keyword>
<dbReference type="SMART" id="SM00382">
    <property type="entry name" value="AAA"/>
    <property type="match status" value="1"/>
</dbReference>
<dbReference type="GO" id="GO:0005304">
    <property type="term" value="F:L-valine transmembrane transporter activity"/>
    <property type="evidence" value="ECO:0007669"/>
    <property type="project" value="TreeGrafter"/>
</dbReference>
<dbReference type="GO" id="GO:0042941">
    <property type="term" value="P:D-alanine transmembrane transport"/>
    <property type="evidence" value="ECO:0007669"/>
    <property type="project" value="TreeGrafter"/>
</dbReference>
<dbReference type="GO" id="GO:0015192">
    <property type="term" value="F:L-phenylalanine transmembrane transporter activity"/>
    <property type="evidence" value="ECO:0007669"/>
    <property type="project" value="TreeGrafter"/>
</dbReference>
<dbReference type="PANTHER" id="PTHR45772:SF7">
    <property type="entry name" value="AMINO ACID ABC TRANSPORTER ATP-BINDING PROTEIN"/>
    <property type="match status" value="1"/>
</dbReference>
<dbReference type="InterPro" id="IPR003439">
    <property type="entry name" value="ABC_transporter-like_ATP-bd"/>
</dbReference>
<keyword evidence="7" id="KW-1185">Reference proteome</keyword>
<dbReference type="Pfam" id="PF00005">
    <property type="entry name" value="ABC_tran"/>
    <property type="match status" value="1"/>
</dbReference>
<evidence type="ECO:0000256" key="2">
    <source>
        <dbReference type="ARBA" id="ARBA00022741"/>
    </source>
</evidence>
<dbReference type="Proteomes" id="UP000290909">
    <property type="component" value="Chromosome"/>
</dbReference>
<dbReference type="InterPro" id="IPR003593">
    <property type="entry name" value="AAA+_ATPase"/>
</dbReference>
<dbReference type="PANTHER" id="PTHR45772">
    <property type="entry name" value="CONSERVED COMPONENT OF ABC TRANSPORTER FOR NATURAL AMINO ACIDS-RELATED"/>
    <property type="match status" value="1"/>
</dbReference>
<dbReference type="InterPro" id="IPR027417">
    <property type="entry name" value="P-loop_NTPase"/>
</dbReference>
<feature type="coiled-coil region" evidence="4">
    <location>
        <begin position="134"/>
        <end position="182"/>
    </location>
</feature>
<dbReference type="InterPro" id="IPR032823">
    <property type="entry name" value="BCA_ABC_TP_C"/>
</dbReference>
<evidence type="ECO:0000256" key="4">
    <source>
        <dbReference type="SAM" id="Coils"/>
    </source>
</evidence>
<dbReference type="EC" id="3.6.3.-" evidence="6"/>
<dbReference type="GO" id="GO:0015188">
    <property type="term" value="F:L-isoleucine transmembrane transporter activity"/>
    <property type="evidence" value="ECO:0007669"/>
    <property type="project" value="TreeGrafter"/>
</dbReference>
<keyword evidence="1" id="KW-0813">Transport</keyword>
<keyword evidence="2" id="KW-0547">Nucleotide-binding</keyword>
<dbReference type="GO" id="GO:0015808">
    <property type="term" value="P:L-alanine transport"/>
    <property type="evidence" value="ECO:0007669"/>
    <property type="project" value="TreeGrafter"/>
</dbReference>
<evidence type="ECO:0000313" key="6">
    <source>
        <dbReference type="EMBL" id="VEU82720.1"/>
    </source>
</evidence>
<sequence length="485" mass="55740">MIGLTEELDLQTEIKRTNKVNQFERYKLEDKTKVKNSFDREYLISKDISDYRDLENKKINQKIRRIEKEAKKNSEINKDLMIDELIKEAKTRVETFGQSIQSKYAISLHPNDQACVDKINSIESKYALKIQSVNEKANKEKEKNKLKVQKLKVKIEKLNDRIEILNQEIDRNEKKIISLNEGKLQVLSKDLEIYVDRPNESEKLQEINYEMNRLNAIKILNENEDFQLSVTNLKMYFGGIKAINDLSFYVKKGEIFGLIGPNGAGKTTVFNCITQFYKPTGGNINFKNKEGNIVALTHLRTHDVIKEGIARSFQNVELIWELTVIDNLMVAAHSLLVTKFIDHMLHTKKMKREEFILRQKGIKILENLGILEYAFRSPYGLPYGVLKKIELARTLMTDPSMIILDEPAAGLNDAETKDLAQVIKKINQEMGITIFLVEHDMGLVMSICDTICAISFGKMLAIGTPEEIKNDPEVRKAYLGDDSDE</sequence>
<evidence type="ECO:0000313" key="7">
    <source>
        <dbReference type="Proteomes" id="UP000290909"/>
    </source>
</evidence>
<feature type="domain" description="ABC transporter" evidence="5">
    <location>
        <begin position="228"/>
        <end position="481"/>
    </location>
</feature>
<dbReference type="CDD" id="cd03219">
    <property type="entry name" value="ABC_Mj1267_LivG_branched"/>
    <property type="match status" value="1"/>
</dbReference>
<dbReference type="GO" id="GO:1903805">
    <property type="term" value="P:L-valine import across plasma membrane"/>
    <property type="evidence" value="ECO:0007669"/>
    <property type="project" value="TreeGrafter"/>
</dbReference>
<dbReference type="EMBL" id="LR215050">
    <property type="protein sequence ID" value="VEU82720.1"/>
    <property type="molecule type" value="Genomic_DNA"/>
</dbReference>
<proteinExistence type="predicted"/>
<dbReference type="GO" id="GO:0005886">
    <property type="term" value="C:plasma membrane"/>
    <property type="evidence" value="ECO:0007669"/>
    <property type="project" value="TreeGrafter"/>
</dbReference>
<dbReference type="Gene3D" id="3.40.50.300">
    <property type="entry name" value="P-loop containing nucleotide triphosphate hydrolases"/>
    <property type="match status" value="1"/>
</dbReference>
<keyword evidence="4" id="KW-0175">Coiled coil</keyword>